<dbReference type="InterPro" id="IPR023100">
    <property type="entry name" value="D-aminoacylase_insert_dom_sf"/>
</dbReference>
<dbReference type="Pfam" id="PF07969">
    <property type="entry name" value="Amidohydro_3"/>
    <property type="match status" value="1"/>
</dbReference>
<dbReference type="EMBL" id="BAAAHP010000032">
    <property type="protein sequence ID" value="GAA0926371.1"/>
    <property type="molecule type" value="Genomic_DNA"/>
</dbReference>
<sequence length="536" mass="55495">MSDLVIAGGTVVDGTGAPERVADVGITAGRVDAVAAPGTLDGTRIDADGLVVCPGFIDLHSHADFSVTGHPGADTAVTQGVTTLVTGNCGWSPFPVGDLAELRAASAFLKGELDWTWTDAAGYADAVDAARPAVNLALQVGHSALRLAAMGGAERAPSADELERMGTLLAEAAVQGVWGFSTGLIYAPGAYGDAAEVTALARVAAAHGLLYSTHMRNEADALLDAVREAVATARETGVRLEISHLKVMGRTNHGAVTEALAIIDAARIEGVDVACDVYPYTASSTTLTSRLPAWALDGGVERMLERLADGPTRERVAAGLRERMARDVDPEGVVIADLPPGPFTAARGRSVADIARDLGTDPADAALRVLAGHRGAVSIVNHAMAAADVRTVLRHPASSVASDGWELRPDGPGRPHPRSFGTFTKVLGPHVRDGDLPLAAAVHKMTGLPAARLGMTDRGVLRPGAVADVAVLDPATVTDRSTYDDPWQLSTGVQHVLVAGDQVLSDGALTGRRPGKVLRRPAPERRQGGFTGAIRQ</sequence>
<dbReference type="PANTHER" id="PTHR11647">
    <property type="entry name" value="HYDRANTOINASE/DIHYDROPYRIMIDINASE FAMILY MEMBER"/>
    <property type="match status" value="1"/>
</dbReference>
<organism evidence="2 3">
    <name type="scientific">Pseudonocardia zijingensis</name>
    <dbReference type="NCBI Taxonomy" id="153376"/>
    <lineage>
        <taxon>Bacteria</taxon>
        <taxon>Bacillati</taxon>
        <taxon>Actinomycetota</taxon>
        <taxon>Actinomycetes</taxon>
        <taxon>Pseudonocardiales</taxon>
        <taxon>Pseudonocardiaceae</taxon>
        <taxon>Pseudonocardia</taxon>
    </lineage>
</organism>
<dbReference type="Gene3D" id="3.20.20.140">
    <property type="entry name" value="Metal-dependent hydrolases"/>
    <property type="match status" value="1"/>
</dbReference>
<feature type="domain" description="Amidohydrolase 3" evidence="1">
    <location>
        <begin position="45"/>
        <end position="503"/>
    </location>
</feature>
<dbReference type="InterPro" id="IPR011059">
    <property type="entry name" value="Metal-dep_hydrolase_composite"/>
</dbReference>
<accession>A0ABP3ZU63</accession>
<proteinExistence type="predicted"/>
<comment type="caution">
    <text evidence="2">The sequence shown here is derived from an EMBL/GenBank/DDBJ whole genome shotgun (WGS) entry which is preliminary data.</text>
</comment>
<dbReference type="InterPro" id="IPR032466">
    <property type="entry name" value="Metal_Hydrolase"/>
</dbReference>
<dbReference type="SUPFAM" id="SSF51556">
    <property type="entry name" value="Metallo-dependent hydrolases"/>
    <property type="match status" value="1"/>
</dbReference>
<evidence type="ECO:0000313" key="3">
    <source>
        <dbReference type="Proteomes" id="UP001499967"/>
    </source>
</evidence>
<gene>
    <name evidence="2" type="ORF">GCM10009559_11430</name>
</gene>
<dbReference type="RefSeq" id="WP_343939672.1">
    <property type="nucleotide sequence ID" value="NZ_BAAAHP010000032.1"/>
</dbReference>
<dbReference type="InterPro" id="IPR013108">
    <property type="entry name" value="Amidohydro_3"/>
</dbReference>
<reference evidence="3" key="1">
    <citation type="journal article" date="2019" name="Int. J. Syst. Evol. Microbiol.">
        <title>The Global Catalogue of Microorganisms (GCM) 10K type strain sequencing project: providing services to taxonomists for standard genome sequencing and annotation.</title>
        <authorList>
            <consortium name="The Broad Institute Genomics Platform"/>
            <consortium name="The Broad Institute Genome Sequencing Center for Infectious Disease"/>
            <person name="Wu L."/>
            <person name="Ma J."/>
        </authorList>
    </citation>
    <scope>NUCLEOTIDE SEQUENCE [LARGE SCALE GENOMIC DNA]</scope>
    <source>
        <strain evidence="3">JCM 11117</strain>
    </source>
</reference>
<keyword evidence="3" id="KW-1185">Reference proteome</keyword>
<evidence type="ECO:0000259" key="1">
    <source>
        <dbReference type="Pfam" id="PF07969"/>
    </source>
</evidence>
<dbReference type="InterPro" id="IPR050378">
    <property type="entry name" value="Metallo-dep_Hydrolases_sf"/>
</dbReference>
<evidence type="ECO:0000313" key="2">
    <source>
        <dbReference type="EMBL" id="GAA0926371.1"/>
    </source>
</evidence>
<dbReference type="CDD" id="cd01297">
    <property type="entry name" value="D-aminoacylase"/>
    <property type="match status" value="1"/>
</dbReference>
<dbReference type="Gene3D" id="3.30.1490.130">
    <property type="entry name" value="D-aminoacylase. Domain 3"/>
    <property type="match status" value="1"/>
</dbReference>
<dbReference type="Gene3D" id="2.30.40.10">
    <property type="entry name" value="Urease, subunit C, domain 1"/>
    <property type="match status" value="1"/>
</dbReference>
<name>A0ABP3ZU63_9PSEU</name>
<dbReference type="SUPFAM" id="SSF51338">
    <property type="entry name" value="Composite domain of metallo-dependent hydrolases"/>
    <property type="match status" value="1"/>
</dbReference>
<dbReference type="Proteomes" id="UP001499967">
    <property type="component" value="Unassembled WGS sequence"/>
</dbReference>
<dbReference type="PANTHER" id="PTHR11647:SF1">
    <property type="entry name" value="COLLAPSIN RESPONSE MEDIATOR PROTEIN"/>
    <property type="match status" value="1"/>
</dbReference>
<protein>
    <submittedName>
        <fullName evidence="2">D-aminoacylase</fullName>
    </submittedName>
</protein>